<reference evidence="1 2" key="1">
    <citation type="journal article" date="2021" name="Sci. Rep.">
        <title>The distribution of antibiotic resistance genes in chicken gut microbiota commensals.</title>
        <authorList>
            <person name="Juricova H."/>
            <person name="Matiasovicova J."/>
            <person name="Kubasova T."/>
            <person name="Cejkova D."/>
            <person name="Rychlik I."/>
        </authorList>
    </citation>
    <scope>NUCLEOTIDE SEQUENCE [LARGE SCALE GENOMIC DNA]</scope>
    <source>
        <strain evidence="1 2">An431b</strain>
    </source>
</reference>
<organism evidence="1 2">
    <name type="scientific">Anaerotignum lactatifermentans</name>
    <dbReference type="NCBI Taxonomy" id="160404"/>
    <lineage>
        <taxon>Bacteria</taxon>
        <taxon>Bacillati</taxon>
        <taxon>Bacillota</taxon>
        <taxon>Clostridia</taxon>
        <taxon>Lachnospirales</taxon>
        <taxon>Anaerotignaceae</taxon>
        <taxon>Anaerotignum</taxon>
    </lineage>
</organism>
<comment type="caution">
    <text evidence="1">The sequence shown here is derived from an EMBL/GenBank/DDBJ whole genome shotgun (WGS) entry which is preliminary data.</text>
</comment>
<protein>
    <submittedName>
        <fullName evidence="1">Uncharacterized protein</fullName>
    </submittedName>
</protein>
<evidence type="ECO:0000313" key="1">
    <source>
        <dbReference type="EMBL" id="MBM6877671.1"/>
    </source>
</evidence>
<name>A0ABS2G872_9FIRM</name>
<dbReference type="EMBL" id="JACSNV010000006">
    <property type="protein sequence ID" value="MBM6877671.1"/>
    <property type="molecule type" value="Genomic_DNA"/>
</dbReference>
<gene>
    <name evidence="1" type="ORF">H9X83_05795</name>
</gene>
<dbReference type="Proteomes" id="UP000729290">
    <property type="component" value="Unassembled WGS sequence"/>
</dbReference>
<proteinExistence type="predicted"/>
<accession>A0ABS2G872</accession>
<evidence type="ECO:0000313" key="2">
    <source>
        <dbReference type="Proteomes" id="UP000729290"/>
    </source>
</evidence>
<dbReference type="RefSeq" id="WP_205132638.1">
    <property type="nucleotide sequence ID" value="NZ_JACSNT010000002.1"/>
</dbReference>
<sequence length="56" mass="6556">MINFKEELAKYRPIMELDQIESSLHPSQMQDLLDILQHIANEKQKESAKDAVEETE</sequence>
<keyword evidence="2" id="KW-1185">Reference proteome</keyword>